<accession>A0ABW1MIS7</accession>
<dbReference type="Gene3D" id="3.30.750.24">
    <property type="entry name" value="STAS domain"/>
    <property type="match status" value="1"/>
</dbReference>
<organism evidence="2 3">
    <name type="scientific">Streptomyces ochraceiscleroticus</name>
    <dbReference type="NCBI Taxonomy" id="47761"/>
    <lineage>
        <taxon>Bacteria</taxon>
        <taxon>Bacillati</taxon>
        <taxon>Actinomycetota</taxon>
        <taxon>Actinomycetes</taxon>
        <taxon>Kitasatosporales</taxon>
        <taxon>Streptomycetaceae</taxon>
        <taxon>Streptomyces</taxon>
    </lineage>
</organism>
<evidence type="ECO:0000313" key="3">
    <source>
        <dbReference type="Proteomes" id="UP001596139"/>
    </source>
</evidence>
<dbReference type="PANTHER" id="PTHR33495:SF2">
    <property type="entry name" value="ANTI-SIGMA FACTOR ANTAGONIST TM_1081-RELATED"/>
    <property type="match status" value="1"/>
</dbReference>
<dbReference type="RefSeq" id="WP_051861938.1">
    <property type="nucleotide sequence ID" value="NZ_JBHSPX010000004.1"/>
</dbReference>
<dbReference type="Pfam" id="PF13466">
    <property type="entry name" value="STAS_2"/>
    <property type="match status" value="1"/>
</dbReference>
<name>A0ABW1MIS7_9ACTN</name>
<evidence type="ECO:0000259" key="1">
    <source>
        <dbReference type="PROSITE" id="PS50801"/>
    </source>
</evidence>
<reference evidence="3" key="1">
    <citation type="journal article" date="2019" name="Int. J. Syst. Evol. Microbiol.">
        <title>The Global Catalogue of Microorganisms (GCM) 10K type strain sequencing project: providing services to taxonomists for standard genome sequencing and annotation.</title>
        <authorList>
            <consortium name="The Broad Institute Genomics Platform"/>
            <consortium name="The Broad Institute Genome Sequencing Center for Infectious Disease"/>
            <person name="Wu L."/>
            <person name="Ma J."/>
        </authorList>
    </citation>
    <scope>NUCLEOTIDE SEQUENCE [LARGE SCALE GENOMIC DNA]</scope>
    <source>
        <strain evidence="3">CGMCC 1.15180</strain>
    </source>
</reference>
<dbReference type="SUPFAM" id="SSF52091">
    <property type="entry name" value="SpoIIaa-like"/>
    <property type="match status" value="1"/>
</dbReference>
<dbReference type="PANTHER" id="PTHR33495">
    <property type="entry name" value="ANTI-SIGMA FACTOR ANTAGONIST TM_1081-RELATED-RELATED"/>
    <property type="match status" value="1"/>
</dbReference>
<dbReference type="InterPro" id="IPR058548">
    <property type="entry name" value="MlaB-like_STAS"/>
</dbReference>
<evidence type="ECO:0000313" key="2">
    <source>
        <dbReference type="EMBL" id="MFC6063699.1"/>
    </source>
</evidence>
<proteinExistence type="predicted"/>
<dbReference type="Proteomes" id="UP001596139">
    <property type="component" value="Unassembled WGS sequence"/>
</dbReference>
<dbReference type="PROSITE" id="PS50801">
    <property type="entry name" value="STAS"/>
    <property type="match status" value="1"/>
</dbReference>
<sequence>MTIEYLPSDRNAPPPPLRLPLPMRLPATVFVSGVLDFSTAPELRERLMERLDEPGAAVYVDLSGVTHCAAQPLGVLIAADRRARFHHGHLFVVAPSPAVESALADSGMGRLLTIVPTAAAPEPVRADAA</sequence>
<dbReference type="EMBL" id="JBHSPX010000004">
    <property type="protein sequence ID" value="MFC6063699.1"/>
    <property type="molecule type" value="Genomic_DNA"/>
</dbReference>
<dbReference type="InterPro" id="IPR036513">
    <property type="entry name" value="STAS_dom_sf"/>
</dbReference>
<dbReference type="InterPro" id="IPR002645">
    <property type="entry name" value="STAS_dom"/>
</dbReference>
<gene>
    <name evidence="2" type="ORF">ACFP4F_14160</name>
</gene>
<keyword evidence="3" id="KW-1185">Reference proteome</keyword>
<comment type="caution">
    <text evidence="2">The sequence shown here is derived from an EMBL/GenBank/DDBJ whole genome shotgun (WGS) entry which is preliminary data.</text>
</comment>
<feature type="domain" description="STAS" evidence="1">
    <location>
        <begin position="31"/>
        <end position="108"/>
    </location>
</feature>
<dbReference type="CDD" id="cd07043">
    <property type="entry name" value="STAS_anti-anti-sigma_factors"/>
    <property type="match status" value="1"/>
</dbReference>
<protein>
    <submittedName>
        <fullName evidence="2">STAS domain-containing protein</fullName>
    </submittedName>
</protein>